<reference evidence="2 3" key="1">
    <citation type="submission" date="2016-07" db="EMBL/GenBank/DDBJ databases">
        <title>Pervasive Adenine N6-methylation of Active Genes in Fungi.</title>
        <authorList>
            <consortium name="DOE Joint Genome Institute"/>
            <person name="Mondo S.J."/>
            <person name="Dannebaum R.O."/>
            <person name="Kuo R.C."/>
            <person name="Labutti K."/>
            <person name="Haridas S."/>
            <person name="Kuo A."/>
            <person name="Salamov A."/>
            <person name="Ahrendt S.R."/>
            <person name="Lipzen A."/>
            <person name="Sullivan W."/>
            <person name="Andreopoulos W.B."/>
            <person name="Clum A."/>
            <person name="Lindquist E."/>
            <person name="Daum C."/>
            <person name="Ramamoorthy G.K."/>
            <person name="Gryganskyi A."/>
            <person name="Culley D."/>
            <person name="Magnuson J.K."/>
            <person name="James T.Y."/>
            <person name="O'Malley M.A."/>
            <person name="Stajich J.E."/>
            <person name="Spatafora J.W."/>
            <person name="Visel A."/>
            <person name="Grigoriev I.V."/>
        </authorList>
    </citation>
    <scope>NUCLEOTIDE SEQUENCE [LARGE SCALE GENOMIC DNA]</scope>
    <source>
        <strain evidence="2 3">NRRL 3301</strain>
    </source>
</reference>
<dbReference type="SUPFAM" id="SSF53474">
    <property type="entry name" value="alpha/beta-Hydrolases"/>
    <property type="match status" value="1"/>
</dbReference>
<evidence type="ECO:0000313" key="2">
    <source>
        <dbReference type="EMBL" id="ORX47442.1"/>
    </source>
</evidence>
<dbReference type="OrthoDB" id="428974at2759"/>
<dbReference type="AlphaFoldDB" id="A0A1X2G835"/>
<dbReference type="EMBL" id="MCGT01000033">
    <property type="protein sequence ID" value="ORX47442.1"/>
    <property type="molecule type" value="Genomic_DNA"/>
</dbReference>
<accession>A0A1X2G835</accession>
<dbReference type="InterPro" id="IPR029058">
    <property type="entry name" value="AB_hydrolase_fold"/>
</dbReference>
<feature type="domain" description="AB hydrolase-1" evidence="1">
    <location>
        <begin position="52"/>
        <end position="296"/>
    </location>
</feature>
<dbReference type="Proteomes" id="UP000242146">
    <property type="component" value="Unassembled WGS sequence"/>
</dbReference>
<organism evidence="2 3">
    <name type="scientific">Hesseltinella vesiculosa</name>
    <dbReference type="NCBI Taxonomy" id="101127"/>
    <lineage>
        <taxon>Eukaryota</taxon>
        <taxon>Fungi</taxon>
        <taxon>Fungi incertae sedis</taxon>
        <taxon>Mucoromycota</taxon>
        <taxon>Mucoromycotina</taxon>
        <taxon>Mucoromycetes</taxon>
        <taxon>Mucorales</taxon>
        <taxon>Cunninghamellaceae</taxon>
        <taxon>Hesseltinella</taxon>
    </lineage>
</organism>
<dbReference type="GO" id="GO:0016020">
    <property type="term" value="C:membrane"/>
    <property type="evidence" value="ECO:0007669"/>
    <property type="project" value="TreeGrafter"/>
</dbReference>
<dbReference type="InterPro" id="IPR050266">
    <property type="entry name" value="AB_hydrolase_sf"/>
</dbReference>
<dbReference type="PANTHER" id="PTHR43798">
    <property type="entry name" value="MONOACYLGLYCEROL LIPASE"/>
    <property type="match status" value="1"/>
</dbReference>
<proteinExistence type="predicted"/>
<dbReference type="Gene3D" id="3.40.50.1820">
    <property type="entry name" value="alpha/beta hydrolase"/>
    <property type="match status" value="1"/>
</dbReference>
<evidence type="ECO:0000259" key="1">
    <source>
        <dbReference type="Pfam" id="PF12697"/>
    </source>
</evidence>
<dbReference type="PANTHER" id="PTHR43798:SF5">
    <property type="entry name" value="MONOACYLGLYCEROL LIPASE ABHD6"/>
    <property type="match status" value="1"/>
</dbReference>
<dbReference type="Pfam" id="PF12697">
    <property type="entry name" value="Abhydrolase_6"/>
    <property type="match status" value="1"/>
</dbReference>
<keyword evidence="2" id="KW-0378">Hydrolase</keyword>
<dbReference type="GO" id="GO:0047372">
    <property type="term" value="F:monoacylglycerol lipase activity"/>
    <property type="evidence" value="ECO:0007669"/>
    <property type="project" value="TreeGrafter"/>
</dbReference>
<keyword evidence="3" id="KW-1185">Reference proteome</keyword>
<dbReference type="InterPro" id="IPR000073">
    <property type="entry name" value="AB_hydrolase_1"/>
</dbReference>
<sequence length="309" mass="34800">MAKRDPQAQLEKELLEQEESDYIKDNTEYITINNHELCIIYQPHANKHAPLLVFVHGLGGQASQWESQLKYFGQHYHVLAMDMLGNGRSEVLSSWKEYRASSLVDDVAQVIKQYRPASQSKVVLVGHSYGCSIATFTTLHPSVNLDALILISPKEKLQPGQFKGRRVLPWIPDLVLDDARVKDRKGGIHSKSVDRLLGNIADPEMRRRQLRWNVMSRSSVYKRTVVGLNFPSPDDYDKVPNFPIGFIAGADDDATPPEDAQAIRSMLAKTHTHLAPILVIPDMAHMAPVAAPDQVNSYIQEFLNENQIQ</sequence>
<comment type="caution">
    <text evidence="2">The sequence shown here is derived from an EMBL/GenBank/DDBJ whole genome shotgun (WGS) entry which is preliminary data.</text>
</comment>
<dbReference type="GO" id="GO:0046464">
    <property type="term" value="P:acylglycerol catabolic process"/>
    <property type="evidence" value="ECO:0007669"/>
    <property type="project" value="TreeGrafter"/>
</dbReference>
<dbReference type="STRING" id="101127.A0A1X2G835"/>
<evidence type="ECO:0000313" key="3">
    <source>
        <dbReference type="Proteomes" id="UP000242146"/>
    </source>
</evidence>
<protein>
    <submittedName>
        <fullName evidence="2">Alpha/beta-hydrolase</fullName>
    </submittedName>
</protein>
<gene>
    <name evidence="2" type="ORF">DM01DRAFT_1339075</name>
</gene>
<name>A0A1X2G835_9FUNG</name>